<accession>A0ACB9N179</accession>
<keyword evidence="2" id="KW-1185">Reference proteome</keyword>
<protein>
    <submittedName>
        <fullName evidence="1">Uncharacterized protein</fullName>
    </submittedName>
</protein>
<comment type="caution">
    <text evidence="1">The sequence shown here is derived from an EMBL/GenBank/DDBJ whole genome shotgun (WGS) entry which is preliminary data.</text>
</comment>
<name>A0ACB9N179_9MYRT</name>
<dbReference type="EMBL" id="CM042887">
    <property type="protein sequence ID" value="KAI4330313.1"/>
    <property type="molecule type" value="Genomic_DNA"/>
</dbReference>
<dbReference type="Proteomes" id="UP001057402">
    <property type="component" value="Chromosome 8"/>
</dbReference>
<gene>
    <name evidence="1" type="ORF">MLD38_028611</name>
</gene>
<evidence type="ECO:0000313" key="2">
    <source>
        <dbReference type="Proteomes" id="UP001057402"/>
    </source>
</evidence>
<sequence>MPAKRPRNLKEEDEEMTSRRTHNNSLNNNTPPHFFKVILHDDLLQGNLRIPRKFAQKHGTSLPALLHLQLPSGHMEQVELWREDGDLFLQNGWADFARLCCISFGYFVVFRYEGDSLFHVVVFDVTACEIEYPARPGTGRSPGSGDTRPSPLPRGGRTGQGEEVPVIELSDDEDRDPCLRSDRKKPPSGCPRSSKRSRAGSPGTDTCTTGVDPSALETRFRNSVDDRHRGSKRVASAATSSALRRASSFKCKRPSTIVTVQPKRGLYMPRNFWIRCFPGSGIRDIKVHVSGKKTWTISASSSIYPKFRRGWNEFLADNNIHEGDVCLFEVMASTEADFRVVILRTGDVAQMPRDSVDSECDDEVCGMNPFSQVLTGETSSTNPLVNLRPSDILSRKKLQVQFPLVSSQEVGKTGEEKVQVRYLNEDGGSDVFVDGNRNSDRERSLPLCDRSSKSLVNVFQGTNAPMATSTHSSPLQEPTERLHLKYLAEFGIRVAGDESPGTFQRASRFLSERPCCIVVCSMRNLYFPKSFLTRCFPDGNGTIGEIKVHVCGKGTWTLVASKERYPRFSRGWKEFVAGNELRESDVCLFKPARSGDNEFEAVVFHGEGEMTVNMRVAVRRAKTRHGKSENMMKESSRMGGRGMEWGNGNGENNLYF</sequence>
<proteinExistence type="predicted"/>
<reference evidence="2" key="1">
    <citation type="journal article" date="2023" name="Front. Plant Sci.">
        <title>Chromosomal-level genome assembly of Melastoma candidum provides insights into trichome evolution.</title>
        <authorList>
            <person name="Zhong Y."/>
            <person name="Wu W."/>
            <person name="Sun C."/>
            <person name="Zou P."/>
            <person name="Liu Y."/>
            <person name="Dai S."/>
            <person name="Zhou R."/>
        </authorList>
    </citation>
    <scope>NUCLEOTIDE SEQUENCE [LARGE SCALE GENOMIC DNA]</scope>
</reference>
<organism evidence="1 2">
    <name type="scientific">Melastoma candidum</name>
    <dbReference type="NCBI Taxonomy" id="119954"/>
    <lineage>
        <taxon>Eukaryota</taxon>
        <taxon>Viridiplantae</taxon>
        <taxon>Streptophyta</taxon>
        <taxon>Embryophyta</taxon>
        <taxon>Tracheophyta</taxon>
        <taxon>Spermatophyta</taxon>
        <taxon>Magnoliopsida</taxon>
        <taxon>eudicotyledons</taxon>
        <taxon>Gunneridae</taxon>
        <taxon>Pentapetalae</taxon>
        <taxon>rosids</taxon>
        <taxon>malvids</taxon>
        <taxon>Myrtales</taxon>
        <taxon>Melastomataceae</taxon>
        <taxon>Melastomatoideae</taxon>
        <taxon>Melastomateae</taxon>
        <taxon>Melastoma</taxon>
    </lineage>
</organism>
<evidence type="ECO:0000313" key="1">
    <source>
        <dbReference type="EMBL" id="KAI4330313.1"/>
    </source>
</evidence>